<feature type="compositionally biased region" description="Low complexity" evidence="1">
    <location>
        <begin position="27"/>
        <end position="47"/>
    </location>
</feature>
<gene>
    <name evidence="2" type="ORF">PAUS00366_LOCUS15569</name>
</gene>
<dbReference type="EMBL" id="HBIX01022260">
    <property type="protein sequence ID" value="CAE0722813.1"/>
    <property type="molecule type" value="Transcribed_RNA"/>
</dbReference>
<proteinExistence type="predicted"/>
<feature type="compositionally biased region" description="Low complexity" evidence="1">
    <location>
        <begin position="130"/>
        <end position="141"/>
    </location>
</feature>
<feature type="region of interest" description="Disordered" evidence="1">
    <location>
        <begin position="76"/>
        <end position="110"/>
    </location>
</feature>
<feature type="compositionally biased region" description="Polar residues" evidence="1">
    <location>
        <begin position="76"/>
        <end position="92"/>
    </location>
</feature>
<name>A0A7S4AQ45_9STRA</name>
<reference evidence="2" key="1">
    <citation type="submission" date="2021-01" db="EMBL/GenBank/DDBJ databases">
        <authorList>
            <person name="Corre E."/>
            <person name="Pelletier E."/>
            <person name="Niang G."/>
            <person name="Scheremetjew M."/>
            <person name="Finn R."/>
            <person name="Kale V."/>
            <person name="Holt S."/>
            <person name="Cochrane G."/>
            <person name="Meng A."/>
            <person name="Brown T."/>
            <person name="Cohen L."/>
        </authorList>
    </citation>
    <scope>NUCLEOTIDE SEQUENCE</scope>
    <source>
        <strain evidence="2">10249 10 AB</strain>
    </source>
</reference>
<feature type="compositionally biased region" description="Basic and acidic residues" evidence="1">
    <location>
        <begin position="93"/>
        <end position="104"/>
    </location>
</feature>
<evidence type="ECO:0000313" key="2">
    <source>
        <dbReference type="EMBL" id="CAE0722813.1"/>
    </source>
</evidence>
<sequence>MGYRKTSTAMATGGHSPSQEWKRHHSFASSVTLSPSSLSSSSSSMSSGERMITATGENCLGRCQLQNFGADLPQLSWSDDITDSPSLSTTSRTDGRNIKARNDEPPQQLTQSTTMHTIGNRNRIRSRPGLLTSTSLSQSSSMIQNVRSSSFTSPSHTNIKASTTTSEDTDYEIKNTIDVLVGSISAAINFCRHSGVPKPSILQLERNLDMKRYFAVMSRLQHYIGCIQSQNVNDLLAKIHLAVTAWEALCRYKALEHKLAYKYVSRLRNANSAATAAVVDLPTFLLSSFSLSSSSALLGGTISEAEIQRAIQMQVKFAEQFTTCRKKLYLVHRWQREMLSRCNRASTTKPEGHQAIPCPPP</sequence>
<feature type="compositionally biased region" description="Polar residues" evidence="1">
    <location>
        <begin position="142"/>
        <end position="163"/>
    </location>
</feature>
<organism evidence="2">
    <name type="scientific">Pseudo-nitzschia australis</name>
    <dbReference type="NCBI Taxonomy" id="44445"/>
    <lineage>
        <taxon>Eukaryota</taxon>
        <taxon>Sar</taxon>
        <taxon>Stramenopiles</taxon>
        <taxon>Ochrophyta</taxon>
        <taxon>Bacillariophyta</taxon>
        <taxon>Bacillariophyceae</taxon>
        <taxon>Bacillariophycidae</taxon>
        <taxon>Bacillariales</taxon>
        <taxon>Bacillariaceae</taxon>
        <taxon>Pseudo-nitzschia</taxon>
    </lineage>
</organism>
<accession>A0A7S4AQ45</accession>
<evidence type="ECO:0000256" key="1">
    <source>
        <dbReference type="SAM" id="MobiDB-lite"/>
    </source>
</evidence>
<feature type="region of interest" description="Disordered" evidence="1">
    <location>
        <begin position="1"/>
        <end position="48"/>
    </location>
</feature>
<feature type="region of interest" description="Disordered" evidence="1">
    <location>
        <begin position="124"/>
        <end position="163"/>
    </location>
</feature>
<feature type="compositionally biased region" description="Polar residues" evidence="1">
    <location>
        <begin position="1"/>
        <end position="19"/>
    </location>
</feature>
<protein>
    <submittedName>
        <fullName evidence="2">Uncharacterized protein</fullName>
    </submittedName>
</protein>
<dbReference type="AlphaFoldDB" id="A0A7S4AQ45"/>